<evidence type="ECO:0000256" key="4">
    <source>
        <dbReference type="PROSITE-ProRule" id="PRU00335"/>
    </source>
</evidence>
<feature type="domain" description="HTH tetR-type" evidence="6">
    <location>
        <begin position="72"/>
        <end position="132"/>
    </location>
</feature>
<evidence type="ECO:0000259" key="6">
    <source>
        <dbReference type="PROSITE" id="PS50977"/>
    </source>
</evidence>
<keyword evidence="3" id="KW-0804">Transcription</keyword>
<dbReference type="GO" id="GO:0000976">
    <property type="term" value="F:transcription cis-regulatory region binding"/>
    <property type="evidence" value="ECO:0007669"/>
    <property type="project" value="TreeGrafter"/>
</dbReference>
<dbReference type="EMBL" id="CP023699">
    <property type="protein sequence ID" value="QEU91245.1"/>
    <property type="molecule type" value="Genomic_DNA"/>
</dbReference>
<dbReference type="InterPro" id="IPR001647">
    <property type="entry name" value="HTH_TetR"/>
</dbReference>
<dbReference type="PANTHER" id="PTHR30055:SF234">
    <property type="entry name" value="HTH-TYPE TRANSCRIPTIONAL REGULATOR BETI"/>
    <property type="match status" value="1"/>
</dbReference>
<dbReference type="Pfam" id="PF00440">
    <property type="entry name" value="TetR_N"/>
    <property type="match status" value="1"/>
</dbReference>
<keyword evidence="8" id="KW-1185">Reference proteome</keyword>
<dbReference type="AlphaFoldDB" id="A0A5J6GB95"/>
<name>A0A5J6GB95_STRKN</name>
<organism evidence="7 8">
    <name type="scientific">Streptomyces kanamyceticus</name>
    <dbReference type="NCBI Taxonomy" id="1967"/>
    <lineage>
        <taxon>Bacteria</taxon>
        <taxon>Bacillati</taxon>
        <taxon>Actinomycetota</taxon>
        <taxon>Actinomycetes</taxon>
        <taxon>Kitasatosporales</taxon>
        <taxon>Streptomycetaceae</taxon>
        <taxon>Streptomyces</taxon>
    </lineage>
</organism>
<sequence>MTTPRSPARAVDAGRRRESFGKIPKERRELTSIQKTYLWEGILREDDKATGNATTASHRRKESHMVQQERARRTRERVLNLTAEAFAAQGFTRTNLKDVARQLGMTTGALYGHFANKEAIADALEREAAERWALLRDTADSPALPPEQALDGAVFGLVRAMAEPRMRAVVRLAAEGPPRGNTVPNLLDVVAEFLLAQLRRAWQHDAGHARTWRPEPVTQILLGLICGAVFARRGATEEESQSDWEEAARVLLGALREDGPDGHWPPDAAAWPPDTVTLPPDAAACPPDTITLTPSAAACAPDTIALPPGAATRPRTQSPWLRAQPPTPQTRSP</sequence>
<evidence type="ECO:0000256" key="1">
    <source>
        <dbReference type="ARBA" id="ARBA00023015"/>
    </source>
</evidence>
<protein>
    <submittedName>
        <fullName evidence="7">TetR/AcrR family transcriptional regulator</fullName>
    </submittedName>
</protein>
<feature type="region of interest" description="Disordered" evidence="5">
    <location>
        <begin position="1"/>
        <end position="21"/>
    </location>
</feature>
<dbReference type="SUPFAM" id="SSF46689">
    <property type="entry name" value="Homeodomain-like"/>
    <property type="match status" value="1"/>
</dbReference>
<dbReference type="PANTHER" id="PTHR30055">
    <property type="entry name" value="HTH-TYPE TRANSCRIPTIONAL REGULATOR RUTR"/>
    <property type="match status" value="1"/>
</dbReference>
<dbReference type="InterPro" id="IPR050109">
    <property type="entry name" value="HTH-type_TetR-like_transc_reg"/>
</dbReference>
<feature type="compositionally biased region" description="Basic and acidic residues" evidence="5">
    <location>
        <begin position="12"/>
        <end position="21"/>
    </location>
</feature>
<proteinExistence type="predicted"/>
<dbReference type="PRINTS" id="PR00455">
    <property type="entry name" value="HTHTETR"/>
</dbReference>
<dbReference type="InterPro" id="IPR009057">
    <property type="entry name" value="Homeodomain-like_sf"/>
</dbReference>
<keyword evidence="1" id="KW-0805">Transcription regulation</keyword>
<evidence type="ECO:0000313" key="7">
    <source>
        <dbReference type="EMBL" id="QEU91245.1"/>
    </source>
</evidence>
<gene>
    <name evidence="7" type="ORF">CP970_10430</name>
</gene>
<reference evidence="7 8" key="1">
    <citation type="submission" date="2017-09" db="EMBL/GenBank/DDBJ databases">
        <authorList>
            <person name="Lee N."/>
            <person name="Cho B.-K."/>
        </authorList>
    </citation>
    <scope>NUCLEOTIDE SEQUENCE [LARGE SCALE GENOMIC DNA]</scope>
    <source>
        <strain evidence="7 8">ATCC 12853</strain>
    </source>
</reference>
<evidence type="ECO:0000256" key="5">
    <source>
        <dbReference type="SAM" id="MobiDB-lite"/>
    </source>
</evidence>
<feature type="DNA-binding region" description="H-T-H motif" evidence="4">
    <location>
        <begin position="95"/>
        <end position="114"/>
    </location>
</feature>
<evidence type="ECO:0000313" key="8">
    <source>
        <dbReference type="Proteomes" id="UP000325529"/>
    </source>
</evidence>
<accession>A0A5J6GB95</accession>
<dbReference type="PROSITE" id="PS50977">
    <property type="entry name" value="HTH_TETR_2"/>
    <property type="match status" value="1"/>
</dbReference>
<feature type="region of interest" description="Disordered" evidence="5">
    <location>
        <begin position="49"/>
        <end position="71"/>
    </location>
</feature>
<dbReference type="Gene3D" id="1.10.357.10">
    <property type="entry name" value="Tetracycline Repressor, domain 2"/>
    <property type="match status" value="1"/>
</dbReference>
<keyword evidence="2 4" id="KW-0238">DNA-binding</keyword>
<feature type="region of interest" description="Disordered" evidence="5">
    <location>
        <begin position="301"/>
        <end position="333"/>
    </location>
</feature>
<evidence type="ECO:0000256" key="3">
    <source>
        <dbReference type="ARBA" id="ARBA00023163"/>
    </source>
</evidence>
<dbReference type="KEGG" id="ska:CP970_10430"/>
<dbReference type="Proteomes" id="UP000325529">
    <property type="component" value="Chromosome"/>
</dbReference>
<evidence type="ECO:0000256" key="2">
    <source>
        <dbReference type="ARBA" id="ARBA00023125"/>
    </source>
</evidence>
<dbReference type="GO" id="GO:0003700">
    <property type="term" value="F:DNA-binding transcription factor activity"/>
    <property type="evidence" value="ECO:0007669"/>
    <property type="project" value="TreeGrafter"/>
</dbReference>